<evidence type="ECO:0000256" key="13">
    <source>
        <dbReference type="PIRSR" id="PIRSR016308-3"/>
    </source>
</evidence>
<dbReference type="CDD" id="cd14386">
    <property type="entry name" value="UBA2_UBP5"/>
    <property type="match status" value="1"/>
</dbReference>
<dbReference type="SUPFAM" id="SSF54001">
    <property type="entry name" value="Cysteine proteinases"/>
    <property type="match status" value="1"/>
</dbReference>
<evidence type="ECO:0000259" key="16">
    <source>
        <dbReference type="PROSITE" id="PS50030"/>
    </source>
</evidence>
<accession>A0A7R9BJG2</accession>
<comment type="catalytic activity">
    <reaction evidence="1 11 15">
        <text>Thiol-dependent hydrolysis of ester, thioester, amide, peptide and isopeptide bonds formed by the C-terminal Gly of ubiquitin (a 76-residue protein attached to proteins as an intracellular targeting signal).</text>
        <dbReference type="EC" id="3.4.19.12"/>
    </reaction>
</comment>
<dbReference type="FunFam" id="3.30.40.10:FF:000026">
    <property type="entry name" value="Ubiquitin carboxyl-terminal hydrolase"/>
    <property type="match status" value="1"/>
</dbReference>
<dbReference type="GO" id="GO:0006508">
    <property type="term" value="P:proteolysis"/>
    <property type="evidence" value="ECO:0007669"/>
    <property type="project" value="UniProtKB-KW"/>
</dbReference>
<comment type="similarity">
    <text evidence="2 11 15">Belongs to the peptidase C19 family.</text>
</comment>
<dbReference type="InterPro" id="IPR001607">
    <property type="entry name" value="Znf_UBP"/>
</dbReference>
<reference evidence="19" key="1">
    <citation type="submission" date="2020-11" db="EMBL/GenBank/DDBJ databases">
        <authorList>
            <person name="Tran Van P."/>
        </authorList>
    </citation>
    <scope>NUCLEOTIDE SEQUENCE</scope>
</reference>
<evidence type="ECO:0000256" key="2">
    <source>
        <dbReference type="ARBA" id="ARBA00009085"/>
    </source>
</evidence>
<feature type="binding site" evidence="13">
    <location>
        <position position="181"/>
    </location>
    <ligand>
        <name>Zn(2+)</name>
        <dbReference type="ChEBI" id="CHEBI:29105"/>
    </ligand>
</feature>
<evidence type="ECO:0000313" key="20">
    <source>
        <dbReference type="Proteomes" id="UP000678499"/>
    </source>
</evidence>
<protein>
    <recommendedName>
        <fullName evidence="11 15">Ubiquitin carboxyl-terminal hydrolase</fullName>
        <ecNumber evidence="11 15">3.4.19.12</ecNumber>
    </recommendedName>
</protein>
<feature type="binding site" evidence="13">
    <location>
        <position position="161"/>
    </location>
    <ligand>
        <name>Zn(2+)</name>
        <dbReference type="ChEBI" id="CHEBI:29105"/>
    </ligand>
</feature>
<dbReference type="PIRSF" id="PIRSF016308">
    <property type="entry name" value="UBP"/>
    <property type="match status" value="1"/>
</dbReference>
<evidence type="ECO:0000256" key="8">
    <source>
        <dbReference type="ARBA" id="ARBA00022801"/>
    </source>
</evidence>
<dbReference type="SUPFAM" id="SSF57850">
    <property type="entry name" value="RING/U-box"/>
    <property type="match status" value="1"/>
</dbReference>
<dbReference type="EMBL" id="CAJPEX010000451">
    <property type="protein sequence ID" value="CAG0915767.1"/>
    <property type="molecule type" value="Genomic_DNA"/>
</dbReference>
<dbReference type="InterPro" id="IPR013083">
    <property type="entry name" value="Znf_RING/FYVE/PHD"/>
</dbReference>
<dbReference type="FunFam" id="1.10.8.10:FF:000016">
    <property type="entry name" value="Ubiquitin carboxyl-terminal hydrolase"/>
    <property type="match status" value="1"/>
</dbReference>
<dbReference type="PANTHER" id="PTHR21646:SF10">
    <property type="entry name" value="UBIQUITIN CARBOXYL-TERMINAL HYDROLASE 14"/>
    <property type="match status" value="1"/>
</dbReference>
<dbReference type="GO" id="GO:0016579">
    <property type="term" value="P:protein deubiquitination"/>
    <property type="evidence" value="ECO:0007669"/>
    <property type="project" value="InterPro"/>
</dbReference>
<feature type="binding site" evidence="13">
    <location>
        <position position="164"/>
    </location>
    <ligand>
        <name>Zn(2+)</name>
        <dbReference type="ChEBI" id="CHEBI:29105"/>
    </ligand>
</feature>
<dbReference type="SMART" id="SM00165">
    <property type="entry name" value="UBA"/>
    <property type="match status" value="2"/>
</dbReference>
<dbReference type="EC" id="3.4.19.12" evidence="11 15"/>
<dbReference type="PROSITE" id="PS00973">
    <property type="entry name" value="USP_2"/>
    <property type="match status" value="1"/>
</dbReference>
<dbReference type="InterPro" id="IPR016652">
    <property type="entry name" value="Ubiquitinyl_hydrolase"/>
</dbReference>
<dbReference type="SMART" id="SM00290">
    <property type="entry name" value="ZnF_UBP"/>
    <property type="match status" value="1"/>
</dbReference>
<evidence type="ECO:0000256" key="9">
    <source>
        <dbReference type="ARBA" id="ARBA00022807"/>
    </source>
</evidence>
<dbReference type="PANTHER" id="PTHR21646">
    <property type="entry name" value="UBIQUITIN CARBOXYL-TERMINAL HYDROLASE"/>
    <property type="match status" value="1"/>
</dbReference>
<dbReference type="AlphaFoldDB" id="A0A7R9BJG2"/>
<dbReference type="Gene3D" id="3.30.40.10">
    <property type="entry name" value="Zinc/RING finger domain, C3HC4 (zinc finger)"/>
    <property type="match status" value="2"/>
</dbReference>
<keyword evidence="3 11" id="KW-0645">Protease</keyword>
<dbReference type="Pfam" id="PF00443">
    <property type="entry name" value="UCH"/>
    <property type="match status" value="1"/>
</dbReference>
<dbReference type="PROSITE" id="PS50235">
    <property type="entry name" value="USP_3"/>
    <property type="match status" value="1"/>
</dbReference>
<dbReference type="InterPro" id="IPR015940">
    <property type="entry name" value="UBA"/>
</dbReference>
<feature type="domain" description="UBA" evidence="16">
    <location>
        <begin position="611"/>
        <end position="652"/>
    </location>
</feature>
<keyword evidence="5" id="KW-0677">Repeat</keyword>
<evidence type="ECO:0000256" key="14">
    <source>
        <dbReference type="PROSITE-ProRule" id="PRU00502"/>
    </source>
</evidence>
<dbReference type="PROSITE" id="PS50271">
    <property type="entry name" value="ZF_UBP"/>
    <property type="match status" value="1"/>
</dbReference>
<dbReference type="SUPFAM" id="SSF46934">
    <property type="entry name" value="UBA-like"/>
    <property type="match status" value="1"/>
</dbReference>
<proteinExistence type="inferred from homology"/>
<keyword evidence="6 14" id="KW-0863">Zinc-finger</keyword>
<dbReference type="GO" id="GO:0004843">
    <property type="term" value="F:cysteine-type deubiquitinase activity"/>
    <property type="evidence" value="ECO:0007669"/>
    <property type="project" value="UniProtKB-UniRule"/>
</dbReference>
<evidence type="ECO:0000256" key="15">
    <source>
        <dbReference type="RuleBase" id="RU366025"/>
    </source>
</evidence>
<dbReference type="Proteomes" id="UP000678499">
    <property type="component" value="Unassembled WGS sequence"/>
</dbReference>
<keyword evidence="20" id="KW-1185">Reference proteome</keyword>
<dbReference type="InterPro" id="IPR001394">
    <property type="entry name" value="Peptidase_C19_UCH"/>
</dbReference>
<evidence type="ECO:0000256" key="4">
    <source>
        <dbReference type="ARBA" id="ARBA00022723"/>
    </source>
</evidence>
<evidence type="ECO:0000256" key="11">
    <source>
        <dbReference type="PIRNR" id="PIRNR016308"/>
    </source>
</evidence>
<evidence type="ECO:0000256" key="1">
    <source>
        <dbReference type="ARBA" id="ARBA00000707"/>
    </source>
</evidence>
<gene>
    <name evidence="19" type="ORF">NMOB1V02_LOCUS3405</name>
</gene>
<feature type="domain" description="UBP-type" evidence="18">
    <location>
        <begin position="137"/>
        <end position="246"/>
    </location>
</feature>
<name>A0A7R9BJG2_9CRUS</name>
<dbReference type="CDD" id="cd02658">
    <property type="entry name" value="Peptidase_C19B"/>
    <property type="match status" value="1"/>
</dbReference>
<dbReference type="GO" id="GO:0008270">
    <property type="term" value="F:zinc ion binding"/>
    <property type="evidence" value="ECO:0007669"/>
    <property type="project" value="UniProtKB-UniRule"/>
</dbReference>
<evidence type="ECO:0000256" key="10">
    <source>
        <dbReference type="ARBA" id="ARBA00022833"/>
    </source>
</evidence>
<dbReference type="Gene3D" id="1.10.8.10">
    <property type="entry name" value="DNA helicase RuvA subunit, C-terminal domain"/>
    <property type="match status" value="2"/>
</dbReference>
<dbReference type="InterPro" id="IPR050185">
    <property type="entry name" value="Ub_carboxyl-term_hydrolase"/>
</dbReference>
<keyword evidence="8 11" id="KW-0378">Hydrolase</keyword>
<feature type="domain" description="USP" evidence="17">
    <location>
        <begin position="288"/>
        <end position="790"/>
    </location>
</feature>
<evidence type="ECO:0000256" key="3">
    <source>
        <dbReference type="ARBA" id="ARBA00022670"/>
    </source>
</evidence>
<dbReference type="InterPro" id="IPR009060">
    <property type="entry name" value="UBA-like_sf"/>
</dbReference>
<feature type="active site" description="Proton acceptor" evidence="12">
    <location>
        <position position="752"/>
    </location>
</feature>
<dbReference type="PROSITE" id="PS00972">
    <property type="entry name" value="USP_1"/>
    <property type="match status" value="1"/>
</dbReference>
<dbReference type="Pfam" id="PF00627">
    <property type="entry name" value="UBA"/>
    <property type="match status" value="2"/>
</dbReference>
<organism evidence="19">
    <name type="scientific">Notodromas monacha</name>
    <dbReference type="NCBI Taxonomy" id="399045"/>
    <lineage>
        <taxon>Eukaryota</taxon>
        <taxon>Metazoa</taxon>
        <taxon>Ecdysozoa</taxon>
        <taxon>Arthropoda</taxon>
        <taxon>Crustacea</taxon>
        <taxon>Oligostraca</taxon>
        <taxon>Ostracoda</taxon>
        <taxon>Podocopa</taxon>
        <taxon>Podocopida</taxon>
        <taxon>Cypridocopina</taxon>
        <taxon>Cypridoidea</taxon>
        <taxon>Cyprididae</taxon>
        <taxon>Notodromas</taxon>
    </lineage>
</organism>
<evidence type="ECO:0000256" key="12">
    <source>
        <dbReference type="PIRSR" id="PIRSR016308-1"/>
    </source>
</evidence>
<dbReference type="InterPro" id="IPR041432">
    <property type="entry name" value="UBP13_Znf-UBP_var"/>
</dbReference>
<keyword evidence="9 11" id="KW-0788">Thiol protease</keyword>
<evidence type="ECO:0000259" key="17">
    <source>
        <dbReference type="PROSITE" id="PS50235"/>
    </source>
</evidence>
<dbReference type="EMBL" id="OA882488">
    <property type="protein sequence ID" value="CAD7275615.1"/>
    <property type="molecule type" value="Genomic_DNA"/>
</dbReference>
<evidence type="ECO:0000256" key="5">
    <source>
        <dbReference type="ARBA" id="ARBA00022737"/>
    </source>
</evidence>
<keyword evidence="10 11" id="KW-0862">Zinc</keyword>
<dbReference type="OrthoDB" id="361536at2759"/>
<dbReference type="InterPro" id="IPR018200">
    <property type="entry name" value="USP_CS"/>
</dbReference>
<dbReference type="Gene3D" id="3.90.70.10">
    <property type="entry name" value="Cysteine proteinases"/>
    <property type="match status" value="1"/>
</dbReference>
<keyword evidence="7 11" id="KW-0833">Ubl conjugation pathway</keyword>
<sequence length="790" mass="88493">MDPQVAKILEDACSRVRVPAGGDKIHKDECVYSFDTPESPTGLYLCLRTFLGFGESFVEQHFTRTGSNADPPEKKVTKMAIGIEGGFHAGKSPKVEYKEQHSLVLRDVVKKALEMESASKLSELEALAGTWDGEARQISKNAENLTQLDNGIRIPPSGWKCEKCDKTENLWLNLTDGSILCGRKFFDGSGGNNHAVEHYEQSRHPLAVKLGTITSDSKADVFDYQLDDMVEDPWLAKHLAHFGINIHSMEKTEKTMTELEIEINQKMEWSVLTESGADLKPLYGPGYTGLQNLGNSCYLSSVMQVVFTIPEFLAKFVEQSNDIFARGSVDPFDDFNVQMAKLGTGMSSGRYSVPLRDTLTDAGKGNGGPDFEKKLDEMKWQQGIPPRSFKALIGKGHPEFSTKHQQDASEFVLHLINLVEKFTFLTFLCGTKQRHSRIPTNPADCFKFKVEDRVQCQASGKVSYKYRTEYLLPLSVPMSAAWNKEEVAAYESKKAEYEQKKMCMDPSLVVRPAIRVEDCLSSFVASERVDRFFSTAIQNYTSAEKTTRLTTFPRYLFIQLKKFSLAPDWTPIKLDVSVGMPDELNLEALRGFGLRKGEEKLPEAKSKPKVDLNEEHIQHLVSMGFPMEACKKAVYHTGNQGVEAAMNWVMEHMADDDFGSPFVIPGTESSADEFVPEANAMMMLTSMGFTDDQAKLALKSTNNNLERAADWIFSHRDELEALVAAAKGEAAKGHYKLVAFISHMGSSAFVGHYVCHIFKEGRWVIFNDEKVAVSEHPPKDLGYLYLYERS</sequence>
<evidence type="ECO:0000313" key="19">
    <source>
        <dbReference type="EMBL" id="CAD7275615.1"/>
    </source>
</evidence>
<dbReference type="CDD" id="cd14294">
    <property type="entry name" value="UBA1_UBP5_like"/>
    <property type="match status" value="1"/>
</dbReference>
<evidence type="ECO:0000256" key="7">
    <source>
        <dbReference type="ARBA" id="ARBA00022786"/>
    </source>
</evidence>
<feature type="active site" description="Nucleophile" evidence="12">
    <location>
        <position position="297"/>
    </location>
</feature>
<evidence type="ECO:0000256" key="6">
    <source>
        <dbReference type="ARBA" id="ARBA00022771"/>
    </source>
</evidence>
<dbReference type="Pfam" id="PF17807">
    <property type="entry name" value="zf-UBP_var"/>
    <property type="match status" value="1"/>
</dbReference>
<dbReference type="InterPro" id="IPR038765">
    <property type="entry name" value="Papain-like_cys_pep_sf"/>
</dbReference>
<feature type="binding site" evidence="13">
    <location>
        <position position="194"/>
    </location>
    <ligand>
        <name>Zn(2+)</name>
        <dbReference type="ChEBI" id="CHEBI:29105"/>
    </ligand>
</feature>
<dbReference type="PROSITE" id="PS50030">
    <property type="entry name" value="UBA"/>
    <property type="match status" value="2"/>
</dbReference>
<dbReference type="InterPro" id="IPR028889">
    <property type="entry name" value="USP"/>
</dbReference>
<evidence type="ECO:0000259" key="18">
    <source>
        <dbReference type="PROSITE" id="PS50271"/>
    </source>
</evidence>
<dbReference type="Pfam" id="PF02148">
    <property type="entry name" value="zf-UBP"/>
    <property type="match status" value="1"/>
</dbReference>
<keyword evidence="4 11" id="KW-0479">Metal-binding</keyword>
<feature type="domain" description="UBA" evidence="16">
    <location>
        <begin position="670"/>
        <end position="715"/>
    </location>
</feature>